<accession>A0A424YI66</accession>
<keyword evidence="1" id="KW-0004">4Fe-4S</keyword>
<dbReference type="InterPro" id="IPR017900">
    <property type="entry name" value="4Fe4S_Fe_S_CS"/>
</dbReference>
<evidence type="ECO:0000256" key="2">
    <source>
        <dbReference type="ARBA" id="ARBA00022723"/>
    </source>
</evidence>
<evidence type="ECO:0000259" key="5">
    <source>
        <dbReference type="PROSITE" id="PS51379"/>
    </source>
</evidence>
<dbReference type="PANTHER" id="PTHR43177">
    <property type="entry name" value="PROTEIN NRFC"/>
    <property type="match status" value="1"/>
</dbReference>
<keyword evidence="4" id="KW-0411">Iron-sulfur</keyword>
<dbReference type="AlphaFoldDB" id="A0A424YI66"/>
<evidence type="ECO:0000256" key="3">
    <source>
        <dbReference type="ARBA" id="ARBA00023004"/>
    </source>
</evidence>
<name>A0A424YI66_9FIRM</name>
<dbReference type="Gene3D" id="3.30.70.20">
    <property type="match status" value="2"/>
</dbReference>
<evidence type="ECO:0000256" key="1">
    <source>
        <dbReference type="ARBA" id="ARBA00022485"/>
    </source>
</evidence>
<evidence type="ECO:0000256" key="4">
    <source>
        <dbReference type="ARBA" id="ARBA00023014"/>
    </source>
</evidence>
<dbReference type="InterPro" id="IPR017896">
    <property type="entry name" value="4Fe4S_Fe-S-bd"/>
</dbReference>
<feature type="domain" description="4Fe-4S ferredoxin-type" evidence="5">
    <location>
        <begin position="2"/>
        <end position="30"/>
    </location>
</feature>
<organism evidence="6 7">
    <name type="scientific">Candidatus Syntrophonatronum acetioxidans</name>
    <dbReference type="NCBI Taxonomy" id="1795816"/>
    <lineage>
        <taxon>Bacteria</taxon>
        <taxon>Bacillati</taxon>
        <taxon>Bacillota</taxon>
        <taxon>Clostridia</taxon>
        <taxon>Eubacteriales</taxon>
        <taxon>Syntrophomonadaceae</taxon>
        <taxon>Candidatus Syntrophonatronum</taxon>
    </lineage>
</organism>
<dbReference type="EMBL" id="QZAA01000043">
    <property type="protein sequence ID" value="RQD77992.1"/>
    <property type="molecule type" value="Genomic_DNA"/>
</dbReference>
<dbReference type="PROSITE" id="PS00198">
    <property type="entry name" value="4FE4S_FER_1"/>
    <property type="match status" value="1"/>
</dbReference>
<dbReference type="PROSITE" id="PS51379">
    <property type="entry name" value="4FE4S_FER_2"/>
    <property type="match status" value="2"/>
</dbReference>
<dbReference type="InterPro" id="IPR050954">
    <property type="entry name" value="ET_IronSulfur_Cluster-Binding"/>
</dbReference>
<evidence type="ECO:0000313" key="6">
    <source>
        <dbReference type="EMBL" id="RQD77992.1"/>
    </source>
</evidence>
<dbReference type="GO" id="GO:0051539">
    <property type="term" value="F:4 iron, 4 sulfur cluster binding"/>
    <property type="evidence" value="ECO:0007669"/>
    <property type="project" value="UniProtKB-KW"/>
</dbReference>
<feature type="domain" description="4Fe-4S ferredoxin-type" evidence="5">
    <location>
        <begin position="83"/>
        <end position="112"/>
    </location>
</feature>
<gene>
    <name evidence="6" type="ORF">D5R97_01235</name>
</gene>
<comment type="caution">
    <text evidence="6">The sequence shown here is derived from an EMBL/GenBank/DDBJ whole genome shotgun (WGS) entry which is preliminary data.</text>
</comment>
<protein>
    <submittedName>
        <fullName evidence="6">4Fe-4S dicluster domain-containing protein</fullName>
    </submittedName>
</protein>
<dbReference type="SUPFAM" id="SSF54862">
    <property type="entry name" value="4Fe-4S ferredoxins"/>
    <property type="match status" value="1"/>
</dbReference>
<keyword evidence="3" id="KW-0408">Iron</keyword>
<dbReference type="PANTHER" id="PTHR43177:SF3">
    <property type="entry name" value="PROTEIN NRFC HOMOLOG"/>
    <property type="match status" value="1"/>
</dbReference>
<keyword evidence="2" id="KW-0479">Metal-binding</keyword>
<reference evidence="6 7" key="1">
    <citation type="submission" date="2018-08" db="EMBL/GenBank/DDBJ databases">
        <title>The metabolism and importance of syntrophic acetate oxidation coupled to methane or sulfide production in haloalkaline environments.</title>
        <authorList>
            <person name="Timmers P.H.A."/>
            <person name="Vavourakis C.D."/>
            <person name="Sorokin D.Y."/>
            <person name="Sinninghe Damste J.S."/>
            <person name="Muyzer G."/>
            <person name="Stams A.J.M."/>
            <person name="Plugge C.M."/>
        </authorList>
    </citation>
    <scope>NUCLEOTIDE SEQUENCE [LARGE SCALE GENOMIC DNA]</scope>
    <source>
        <strain evidence="6">MSAO_Bac1</strain>
    </source>
</reference>
<proteinExistence type="predicted"/>
<dbReference type="CDD" id="cd10563">
    <property type="entry name" value="CooF_like"/>
    <property type="match status" value="1"/>
</dbReference>
<evidence type="ECO:0000313" key="7">
    <source>
        <dbReference type="Proteomes" id="UP000285138"/>
    </source>
</evidence>
<dbReference type="Proteomes" id="UP000285138">
    <property type="component" value="Unassembled WGS sequence"/>
</dbReference>
<dbReference type="Pfam" id="PF13247">
    <property type="entry name" value="Fer4_11"/>
    <property type="match status" value="1"/>
</dbReference>
<dbReference type="GO" id="GO:0046872">
    <property type="term" value="F:metal ion binding"/>
    <property type="evidence" value="ECO:0007669"/>
    <property type="project" value="UniProtKB-KW"/>
</dbReference>
<sequence length="150" mass="16423">MMKIELKRENCVGCGLCEIYCVVAHSPSREIIKAFKGKEERAEARLFLEINKPVSFPLQCQHCEDAPCVKGCITGAMYKNEKGVTLLNKEKCVSCYTCILECPFGAIKISKKGSPLPLKCDLCLEAGGEPYCVNNCPNGALILKGGSRDE</sequence>